<dbReference type="EMBL" id="RCVZ01000003">
    <property type="protein sequence ID" value="RLQ96897.1"/>
    <property type="molecule type" value="Genomic_DNA"/>
</dbReference>
<dbReference type="Proteomes" id="UP000276770">
    <property type="component" value="Unassembled WGS sequence"/>
</dbReference>
<keyword evidence="2" id="KW-1185">Reference proteome</keyword>
<comment type="caution">
    <text evidence="1">The sequence shown here is derived from an EMBL/GenBank/DDBJ whole genome shotgun (WGS) entry which is preliminary data.</text>
</comment>
<accession>A0A3L7K1D7</accession>
<sequence>MGFRELLKKIDQSVDNHDLVLTRVYIQENIDVLEENRHLLKGNARELFEFLYNQGQDGTKPLSRQEIITINSINSYASKFDLKGIKFCVKHNAPLMLRKDISHYLNADAKIILQGMGAI</sequence>
<proteinExistence type="predicted"/>
<evidence type="ECO:0000313" key="1">
    <source>
        <dbReference type="EMBL" id="RLQ96897.1"/>
    </source>
</evidence>
<name>A0A3L7K1D7_9BACI</name>
<reference evidence="1 2" key="1">
    <citation type="submission" date="2018-10" db="EMBL/GenBank/DDBJ databases">
        <title>Falsibacillus sp. genome draft.</title>
        <authorList>
            <person name="Shi S."/>
        </authorList>
    </citation>
    <scope>NUCLEOTIDE SEQUENCE [LARGE SCALE GENOMIC DNA]</scope>
    <source>
        <strain evidence="1 2">GY 10110</strain>
    </source>
</reference>
<organism evidence="1 2">
    <name type="scientific">Falsibacillus albus</name>
    <dbReference type="NCBI Taxonomy" id="2478915"/>
    <lineage>
        <taxon>Bacteria</taxon>
        <taxon>Bacillati</taxon>
        <taxon>Bacillota</taxon>
        <taxon>Bacilli</taxon>
        <taxon>Bacillales</taxon>
        <taxon>Bacillaceae</taxon>
        <taxon>Falsibacillus</taxon>
    </lineage>
</organism>
<evidence type="ECO:0000313" key="2">
    <source>
        <dbReference type="Proteomes" id="UP000276770"/>
    </source>
</evidence>
<gene>
    <name evidence="1" type="ORF">D9X91_07090</name>
</gene>
<dbReference type="AlphaFoldDB" id="A0A3L7K1D7"/>
<dbReference type="OrthoDB" id="2860966at2"/>
<protein>
    <submittedName>
        <fullName evidence="1">Uncharacterized protein</fullName>
    </submittedName>
</protein>